<comment type="catalytic activity">
    <reaction evidence="6 9 10">
        <text>4-methyl-5-(2-phosphooxyethyl)-thiazole + 4-amino-2-methyl-5-(diphosphooxymethyl)pyrimidine + H(+) = thiamine phosphate + diphosphate</text>
        <dbReference type="Rhea" id="RHEA:22328"/>
        <dbReference type="ChEBI" id="CHEBI:15378"/>
        <dbReference type="ChEBI" id="CHEBI:33019"/>
        <dbReference type="ChEBI" id="CHEBI:37575"/>
        <dbReference type="ChEBI" id="CHEBI:57841"/>
        <dbReference type="ChEBI" id="CHEBI:58296"/>
        <dbReference type="EC" id="2.5.1.3"/>
    </reaction>
</comment>
<sequence>MDKKLSKIQYISNGLTIEEQEKNIRIALDAGIKWVQLRWKNPGSELKLFQLAEICKKLCQSYQATFIVNDHVDLARQLNADGLHLGLTDESVENARLLLGEDKIIGGTANSYTDVLQRCVEKCDYIGLGPFRFTETKQKLSPILGISGYQEIMDKLKRDQVQAVPIFAIGGLQENDIVILHNIGIQGIAVSSLIQKDPSVVLRINQFYEKEYVEDWR</sequence>
<evidence type="ECO:0000256" key="1">
    <source>
        <dbReference type="ARBA" id="ARBA00005165"/>
    </source>
</evidence>
<name>A0A8H9FZQ9_9SPHI</name>
<comment type="cofactor">
    <cofactor evidence="9">
        <name>Mg(2+)</name>
        <dbReference type="ChEBI" id="CHEBI:18420"/>
    </cofactor>
    <text evidence="9">Binds 1 Mg(2+) ion per subunit.</text>
</comment>
<keyword evidence="4 9" id="KW-0460">Magnesium</keyword>
<dbReference type="Gene3D" id="3.20.20.70">
    <property type="entry name" value="Aldolase class I"/>
    <property type="match status" value="1"/>
</dbReference>
<keyword evidence="5 9" id="KW-0784">Thiamine biosynthesis</keyword>
<comment type="caution">
    <text evidence="13">The sequence shown here is derived from an EMBL/GenBank/DDBJ whole genome shotgun (WGS) entry which is preliminary data.</text>
</comment>
<comment type="catalytic activity">
    <reaction evidence="8 9 10">
        <text>2-[(2R,5Z)-2-carboxy-4-methylthiazol-5(2H)-ylidene]ethyl phosphate + 4-amino-2-methyl-5-(diphosphooxymethyl)pyrimidine + 2 H(+) = thiamine phosphate + CO2 + diphosphate</text>
        <dbReference type="Rhea" id="RHEA:47844"/>
        <dbReference type="ChEBI" id="CHEBI:15378"/>
        <dbReference type="ChEBI" id="CHEBI:16526"/>
        <dbReference type="ChEBI" id="CHEBI:33019"/>
        <dbReference type="ChEBI" id="CHEBI:37575"/>
        <dbReference type="ChEBI" id="CHEBI:57841"/>
        <dbReference type="ChEBI" id="CHEBI:62899"/>
        <dbReference type="EC" id="2.5.1.3"/>
    </reaction>
</comment>
<comment type="catalytic activity">
    <reaction evidence="7 9 10">
        <text>2-(2-carboxy-4-methylthiazol-5-yl)ethyl phosphate + 4-amino-2-methyl-5-(diphosphooxymethyl)pyrimidine + 2 H(+) = thiamine phosphate + CO2 + diphosphate</text>
        <dbReference type="Rhea" id="RHEA:47848"/>
        <dbReference type="ChEBI" id="CHEBI:15378"/>
        <dbReference type="ChEBI" id="CHEBI:16526"/>
        <dbReference type="ChEBI" id="CHEBI:33019"/>
        <dbReference type="ChEBI" id="CHEBI:37575"/>
        <dbReference type="ChEBI" id="CHEBI:57841"/>
        <dbReference type="ChEBI" id="CHEBI:62890"/>
        <dbReference type="EC" id="2.5.1.3"/>
    </reaction>
</comment>
<protein>
    <recommendedName>
        <fullName evidence="9">Thiamine-phosphate synthase</fullName>
        <shortName evidence="9">TP synthase</shortName>
        <shortName evidence="9">TPS</shortName>
        <ecNumber evidence="9">2.5.1.3</ecNumber>
    </recommendedName>
    <alternativeName>
        <fullName evidence="9">Thiamine-phosphate pyrophosphorylase</fullName>
        <shortName evidence="9">TMP pyrophosphorylase</shortName>
        <shortName evidence="9">TMP-PPase</shortName>
    </alternativeName>
</protein>
<dbReference type="InterPro" id="IPR013785">
    <property type="entry name" value="Aldolase_TIM"/>
</dbReference>
<dbReference type="Pfam" id="PF02581">
    <property type="entry name" value="TMP-TENI"/>
    <property type="match status" value="1"/>
</dbReference>
<dbReference type="GO" id="GO:0009228">
    <property type="term" value="P:thiamine biosynthetic process"/>
    <property type="evidence" value="ECO:0007669"/>
    <property type="project" value="UniProtKB-KW"/>
</dbReference>
<evidence type="ECO:0000256" key="5">
    <source>
        <dbReference type="ARBA" id="ARBA00022977"/>
    </source>
</evidence>
<gene>
    <name evidence="9 13" type="primary">thiE</name>
    <name evidence="13" type="ORF">GCM10011516_12100</name>
</gene>
<comment type="caution">
    <text evidence="9">Lacks conserved residue(s) required for the propagation of feature annotation.</text>
</comment>
<comment type="pathway">
    <text evidence="1 9 11">Cofactor biosynthesis; thiamine diphosphate biosynthesis; thiamine phosphate from 4-amino-2-methyl-5-diphosphomethylpyrimidine and 4-methyl-5-(2-phosphoethyl)-thiazole: step 1/1.</text>
</comment>
<dbReference type="GO" id="GO:0009229">
    <property type="term" value="P:thiamine diphosphate biosynthetic process"/>
    <property type="evidence" value="ECO:0007669"/>
    <property type="project" value="UniProtKB-UniRule"/>
</dbReference>
<evidence type="ECO:0000256" key="4">
    <source>
        <dbReference type="ARBA" id="ARBA00022842"/>
    </source>
</evidence>
<evidence type="ECO:0000256" key="10">
    <source>
        <dbReference type="RuleBase" id="RU003826"/>
    </source>
</evidence>
<evidence type="ECO:0000256" key="9">
    <source>
        <dbReference type="HAMAP-Rule" id="MF_00097"/>
    </source>
</evidence>
<dbReference type="PANTHER" id="PTHR20857:SF15">
    <property type="entry name" value="THIAMINE-PHOSPHATE SYNTHASE"/>
    <property type="match status" value="1"/>
</dbReference>
<feature type="binding site" evidence="9">
    <location>
        <begin position="134"/>
        <end position="136"/>
    </location>
    <ligand>
        <name>2-[(2R,5Z)-2-carboxy-4-methylthiazol-5(2H)-ylidene]ethyl phosphate</name>
        <dbReference type="ChEBI" id="CHEBI:62899"/>
    </ligand>
</feature>
<dbReference type="SUPFAM" id="SSF51391">
    <property type="entry name" value="Thiamin phosphate synthase"/>
    <property type="match status" value="1"/>
</dbReference>
<reference evidence="13" key="2">
    <citation type="submission" date="2020-09" db="EMBL/GenBank/DDBJ databases">
        <authorList>
            <person name="Sun Q."/>
            <person name="Zhou Y."/>
        </authorList>
    </citation>
    <scope>NUCLEOTIDE SEQUENCE</scope>
    <source>
        <strain evidence="13">CGMCC 1.15966</strain>
    </source>
</reference>
<dbReference type="GO" id="GO:0004789">
    <property type="term" value="F:thiamine-phosphate diphosphorylase activity"/>
    <property type="evidence" value="ECO:0007669"/>
    <property type="project" value="UniProtKB-UniRule"/>
</dbReference>
<dbReference type="GO" id="GO:0005737">
    <property type="term" value="C:cytoplasm"/>
    <property type="evidence" value="ECO:0007669"/>
    <property type="project" value="TreeGrafter"/>
</dbReference>
<dbReference type="RefSeq" id="WP_182498924.1">
    <property type="nucleotide sequence ID" value="NZ_BMKM01000002.1"/>
</dbReference>
<accession>A0A8H9FZQ9</accession>
<dbReference type="Proteomes" id="UP000614460">
    <property type="component" value="Unassembled WGS sequence"/>
</dbReference>
<comment type="similarity">
    <text evidence="9 10">Belongs to the thiamine-phosphate synthase family.</text>
</comment>
<keyword evidence="3 9" id="KW-0479">Metal-binding</keyword>
<dbReference type="EMBL" id="BMKM01000002">
    <property type="protein sequence ID" value="GGE15906.1"/>
    <property type="molecule type" value="Genomic_DNA"/>
</dbReference>
<evidence type="ECO:0000256" key="3">
    <source>
        <dbReference type="ARBA" id="ARBA00022723"/>
    </source>
</evidence>
<feature type="binding site" evidence="9">
    <location>
        <position position="69"/>
    </location>
    <ligand>
        <name>4-amino-2-methyl-5-(diphosphooxymethyl)pyrimidine</name>
        <dbReference type="ChEBI" id="CHEBI:57841"/>
    </ligand>
</feature>
<feature type="binding site" evidence="9">
    <location>
        <position position="171"/>
    </location>
    <ligand>
        <name>2-[(2R,5Z)-2-carboxy-4-methylthiazol-5(2H)-ylidene]ethyl phosphate</name>
        <dbReference type="ChEBI" id="CHEBI:62899"/>
    </ligand>
</feature>
<keyword evidence="14" id="KW-1185">Reference proteome</keyword>
<dbReference type="HAMAP" id="MF_00097">
    <property type="entry name" value="TMP_synthase"/>
    <property type="match status" value="1"/>
</dbReference>
<evidence type="ECO:0000256" key="7">
    <source>
        <dbReference type="ARBA" id="ARBA00047851"/>
    </source>
</evidence>
<evidence type="ECO:0000313" key="13">
    <source>
        <dbReference type="EMBL" id="GGE15906.1"/>
    </source>
</evidence>
<dbReference type="AlphaFoldDB" id="A0A8H9FZQ9"/>
<keyword evidence="2 9" id="KW-0808">Transferase</keyword>
<feature type="binding site" evidence="9">
    <location>
        <position position="89"/>
    </location>
    <ligand>
        <name>Mg(2+)</name>
        <dbReference type="ChEBI" id="CHEBI:18420"/>
    </ligand>
</feature>
<comment type="function">
    <text evidence="9">Condenses 4-methyl-5-(beta-hydroxyethyl)thiazole monophosphate (THZ-P) and 2-methyl-4-amino-5-hydroxymethyl pyrimidine pyrophosphate (HMP-PP) to form thiamine monophosphate (TMP).</text>
</comment>
<dbReference type="EC" id="2.5.1.3" evidence="9"/>
<dbReference type="UniPathway" id="UPA00060">
    <property type="reaction ID" value="UER00141"/>
</dbReference>
<dbReference type="InterPro" id="IPR034291">
    <property type="entry name" value="TMP_synthase"/>
</dbReference>
<evidence type="ECO:0000256" key="2">
    <source>
        <dbReference type="ARBA" id="ARBA00022679"/>
    </source>
</evidence>
<dbReference type="CDD" id="cd00564">
    <property type="entry name" value="TMP_TenI"/>
    <property type="match status" value="1"/>
</dbReference>
<dbReference type="PANTHER" id="PTHR20857">
    <property type="entry name" value="THIAMINE-PHOSPHATE PYROPHOSPHORYLASE"/>
    <property type="match status" value="1"/>
</dbReference>
<dbReference type="GO" id="GO:0000287">
    <property type="term" value="F:magnesium ion binding"/>
    <property type="evidence" value="ECO:0007669"/>
    <property type="project" value="UniProtKB-UniRule"/>
</dbReference>
<dbReference type="InterPro" id="IPR022998">
    <property type="entry name" value="ThiamineP_synth_TenI"/>
</dbReference>
<evidence type="ECO:0000256" key="11">
    <source>
        <dbReference type="RuleBase" id="RU004253"/>
    </source>
</evidence>
<proteinExistence type="inferred from homology"/>
<feature type="binding site" evidence="9">
    <location>
        <position position="70"/>
    </location>
    <ligand>
        <name>Mg(2+)</name>
        <dbReference type="ChEBI" id="CHEBI:18420"/>
    </ligand>
</feature>
<reference evidence="13" key="1">
    <citation type="journal article" date="2014" name="Int. J. Syst. Evol. Microbiol.">
        <title>Complete genome sequence of Corynebacterium casei LMG S-19264T (=DSM 44701T), isolated from a smear-ripened cheese.</title>
        <authorList>
            <consortium name="US DOE Joint Genome Institute (JGI-PGF)"/>
            <person name="Walter F."/>
            <person name="Albersmeier A."/>
            <person name="Kalinowski J."/>
            <person name="Ruckert C."/>
        </authorList>
    </citation>
    <scope>NUCLEOTIDE SEQUENCE</scope>
    <source>
        <strain evidence="13">CGMCC 1.15966</strain>
    </source>
</reference>
<dbReference type="NCBIfam" id="TIGR00693">
    <property type="entry name" value="thiE"/>
    <property type="match status" value="1"/>
</dbReference>
<evidence type="ECO:0000313" key="14">
    <source>
        <dbReference type="Proteomes" id="UP000614460"/>
    </source>
</evidence>
<organism evidence="13 14">
    <name type="scientific">Sphingobacterium cellulitidis</name>
    <dbReference type="NCBI Taxonomy" id="1768011"/>
    <lineage>
        <taxon>Bacteria</taxon>
        <taxon>Pseudomonadati</taxon>
        <taxon>Bacteroidota</taxon>
        <taxon>Sphingobacteriia</taxon>
        <taxon>Sphingobacteriales</taxon>
        <taxon>Sphingobacteriaceae</taxon>
        <taxon>Sphingobacterium</taxon>
    </lineage>
</organism>
<feature type="domain" description="Thiamine phosphate synthase/TenI" evidence="12">
    <location>
        <begin position="18"/>
        <end position="194"/>
    </location>
</feature>
<evidence type="ECO:0000259" key="12">
    <source>
        <dbReference type="Pfam" id="PF02581"/>
    </source>
</evidence>
<evidence type="ECO:0000256" key="6">
    <source>
        <dbReference type="ARBA" id="ARBA00047334"/>
    </source>
</evidence>
<feature type="binding site" evidence="9">
    <location>
        <position position="137"/>
    </location>
    <ligand>
        <name>4-amino-2-methyl-5-(diphosphooxymethyl)pyrimidine</name>
        <dbReference type="ChEBI" id="CHEBI:57841"/>
    </ligand>
</feature>
<feature type="binding site" evidence="9">
    <location>
        <begin position="36"/>
        <end position="40"/>
    </location>
    <ligand>
        <name>4-amino-2-methyl-5-(diphosphooxymethyl)pyrimidine</name>
        <dbReference type="ChEBI" id="CHEBI:57841"/>
    </ligand>
</feature>
<feature type="binding site" evidence="9">
    <location>
        <position position="108"/>
    </location>
    <ligand>
        <name>4-amino-2-methyl-5-(diphosphooxymethyl)pyrimidine</name>
        <dbReference type="ChEBI" id="CHEBI:57841"/>
    </ligand>
</feature>
<evidence type="ECO:0000256" key="8">
    <source>
        <dbReference type="ARBA" id="ARBA00047883"/>
    </source>
</evidence>
<dbReference type="InterPro" id="IPR036206">
    <property type="entry name" value="ThiamineP_synth_sf"/>
</dbReference>